<feature type="signal peptide" evidence="1">
    <location>
        <begin position="1"/>
        <end position="26"/>
    </location>
</feature>
<reference evidence="3" key="1">
    <citation type="submission" date="2022-11" db="EMBL/GenBank/DDBJ databases">
        <title>Dyadobacter pollutisoli sp. nov., isolated from plastic dumped soil.</title>
        <authorList>
            <person name="Kim J.M."/>
            <person name="Kim K.R."/>
            <person name="Lee J.K."/>
            <person name="Hao L."/>
            <person name="Jeon C.O."/>
        </authorList>
    </citation>
    <scope>NUCLEOTIDE SEQUENCE</scope>
    <source>
        <strain evidence="3">U1</strain>
    </source>
</reference>
<protein>
    <submittedName>
        <fullName evidence="3">DUF4394 domain-containing protein</fullName>
    </submittedName>
</protein>
<proteinExistence type="predicted"/>
<feature type="domain" description="DUF4394" evidence="2">
    <location>
        <begin position="64"/>
        <end position="289"/>
    </location>
</feature>
<name>A0A9E8N7K9_9BACT</name>
<evidence type="ECO:0000256" key="1">
    <source>
        <dbReference type="SAM" id="SignalP"/>
    </source>
</evidence>
<sequence length="533" mass="56704">MKISKVFRISLKAPLFLIGLAILNQACTEQTLVEEQEQPQPLPGSLRTQADQIFYALTDNNTIYELNVQNPGTPIRTFKIQDGLEDQNERLLAIDFRPATGQLYGVGNKNHTYTINIRPDMNPGRVKALSPVPFNPAISGPSVVGFDFNPTVDRIRLVSNTAQNMRIHPEDNSLVAVDGYLKGYDDVKIAAAAYTNNFAGAATTQLYDIDPDANKLFLQMPPNDGVLKEVGPLSMDISDIGGFDIASGSNYAIASVLFNGVWQLVEVNLSTGALTKIGNLPSGKIIGIAIPTSPVAYAVTSSNKLLIFNPMNAGTRVEKTITGLPMGVNIEGIDIRPADGRLHGLGSDGRLYTIDMGNGAAKFLNNLKDISNPNFKISGTQFGVDFNPVADRLRIVSNTGQNLRVNVHDGVTIIDGMLNIPAMPGTPFITAAAYTNSFLGSTATVLYDMDSESNTLYKQNPPNGGGLEKIGPLGIDIDAANGFDIGNKTGTAYALLTVGGNTGLYTINLTTGAATKVSDFVGSVKGFALGSGI</sequence>
<evidence type="ECO:0000313" key="4">
    <source>
        <dbReference type="Proteomes" id="UP001164653"/>
    </source>
</evidence>
<evidence type="ECO:0000313" key="3">
    <source>
        <dbReference type="EMBL" id="WAC09384.1"/>
    </source>
</evidence>
<feature type="domain" description="DUF4394" evidence="2">
    <location>
        <begin position="305"/>
        <end position="527"/>
    </location>
</feature>
<dbReference type="EMBL" id="CP112998">
    <property type="protein sequence ID" value="WAC09384.1"/>
    <property type="molecule type" value="Genomic_DNA"/>
</dbReference>
<dbReference type="KEGG" id="dpf:ON006_16655"/>
<dbReference type="SUPFAM" id="SSF82171">
    <property type="entry name" value="DPP6 N-terminal domain-like"/>
    <property type="match status" value="1"/>
</dbReference>
<dbReference type="Proteomes" id="UP001164653">
    <property type="component" value="Chromosome"/>
</dbReference>
<feature type="chain" id="PRO_5038497543" evidence="1">
    <location>
        <begin position="27"/>
        <end position="533"/>
    </location>
</feature>
<dbReference type="AlphaFoldDB" id="A0A9E8N7K9"/>
<keyword evidence="1" id="KW-0732">Signal</keyword>
<keyword evidence="4" id="KW-1185">Reference proteome</keyword>
<evidence type="ECO:0000259" key="2">
    <source>
        <dbReference type="Pfam" id="PF14339"/>
    </source>
</evidence>
<accession>A0A9E8N7K9</accession>
<organism evidence="3 4">
    <name type="scientific">Dyadobacter pollutisoli</name>
    <dbReference type="NCBI Taxonomy" id="2910158"/>
    <lineage>
        <taxon>Bacteria</taxon>
        <taxon>Pseudomonadati</taxon>
        <taxon>Bacteroidota</taxon>
        <taxon>Cytophagia</taxon>
        <taxon>Cytophagales</taxon>
        <taxon>Spirosomataceae</taxon>
        <taxon>Dyadobacter</taxon>
    </lineage>
</organism>
<dbReference type="InterPro" id="IPR025507">
    <property type="entry name" value="DUF4394"/>
</dbReference>
<gene>
    <name evidence="3" type="ORF">ON006_16655</name>
</gene>
<dbReference type="Pfam" id="PF14339">
    <property type="entry name" value="DUF4394"/>
    <property type="match status" value="2"/>
</dbReference>
<dbReference type="RefSeq" id="WP_244822789.1">
    <property type="nucleotide sequence ID" value="NZ_CP112998.1"/>
</dbReference>